<comment type="caution">
    <text evidence="3">The sequence shown here is derived from an EMBL/GenBank/DDBJ whole genome shotgun (WGS) entry which is preliminary data.</text>
</comment>
<evidence type="ECO:0000256" key="1">
    <source>
        <dbReference type="SAM" id="MobiDB-lite"/>
    </source>
</evidence>
<feature type="chain" id="PRO_5039451737" description="Exo-alpha-sialidase" evidence="2">
    <location>
        <begin position="24"/>
        <end position="434"/>
    </location>
</feature>
<name>A0A417XSZ3_9ACTN</name>
<gene>
    <name evidence="3" type="ORF">D0Z08_30440</name>
</gene>
<dbReference type="InterPro" id="IPR006311">
    <property type="entry name" value="TAT_signal"/>
</dbReference>
<feature type="region of interest" description="Disordered" evidence="1">
    <location>
        <begin position="123"/>
        <end position="144"/>
    </location>
</feature>
<evidence type="ECO:0000313" key="4">
    <source>
        <dbReference type="Proteomes" id="UP000283644"/>
    </source>
</evidence>
<evidence type="ECO:0008006" key="5">
    <source>
        <dbReference type="Google" id="ProtNLM"/>
    </source>
</evidence>
<dbReference type="AlphaFoldDB" id="A0A417XSZ3"/>
<keyword evidence="4" id="KW-1185">Reference proteome</keyword>
<proteinExistence type="predicted"/>
<accession>A0A417XSZ3</accession>
<dbReference type="PROSITE" id="PS51318">
    <property type="entry name" value="TAT"/>
    <property type="match status" value="1"/>
</dbReference>
<evidence type="ECO:0000313" key="3">
    <source>
        <dbReference type="EMBL" id="RHW23337.1"/>
    </source>
</evidence>
<evidence type="ECO:0000256" key="2">
    <source>
        <dbReference type="SAM" id="SignalP"/>
    </source>
</evidence>
<feature type="signal peptide" evidence="2">
    <location>
        <begin position="1"/>
        <end position="23"/>
    </location>
</feature>
<dbReference type="RefSeq" id="WP_118929035.1">
    <property type="nucleotide sequence ID" value="NZ_QXGH01000050.1"/>
</dbReference>
<reference evidence="3 4" key="1">
    <citation type="submission" date="2018-09" db="EMBL/GenBank/DDBJ databases">
        <title>Genome sequencing of Nocardioides immobilis CCTCC AB 2017083 for comparison to Nocardioides silvaticus.</title>
        <authorList>
            <person name="Li C."/>
            <person name="Wang G."/>
        </authorList>
    </citation>
    <scope>NUCLEOTIDE SEQUENCE [LARGE SCALE GENOMIC DNA]</scope>
    <source>
        <strain evidence="3 4">CCTCC AB 2017083</strain>
    </source>
</reference>
<organism evidence="3 4">
    <name type="scientific">Nocardioides immobilis</name>
    <dbReference type="NCBI Taxonomy" id="2049295"/>
    <lineage>
        <taxon>Bacteria</taxon>
        <taxon>Bacillati</taxon>
        <taxon>Actinomycetota</taxon>
        <taxon>Actinomycetes</taxon>
        <taxon>Propionibacteriales</taxon>
        <taxon>Nocardioidaceae</taxon>
        <taxon>Nocardioides</taxon>
    </lineage>
</organism>
<dbReference type="OrthoDB" id="3753231at2"/>
<dbReference type="Proteomes" id="UP000283644">
    <property type="component" value="Unassembled WGS sequence"/>
</dbReference>
<protein>
    <recommendedName>
        <fullName evidence="5">Exo-alpha-sialidase</fullName>
    </recommendedName>
</protein>
<dbReference type="SUPFAM" id="SSF89372">
    <property type="entry name" value="Fucose-specific lectin"/>
    <property type="match status" value="1"/>
</dbReference>
<dbReference type="EMBL" id="QXGH01000050">
    <property type="protein sequence ID" value="RHW23337.1"/>
    <property type="molecule type" value="Genomic_DNA"/>
</dbReference>
<keyword evidence="2" id="KW-0732">Signal</keyword>
<sequence>MTRRRRALAWVIAPALVAQLATAPTAAARREPIAGPVTTLSTQGYAPVTVVDGEGTATVVWAAHYWRGPIRAARRPAGEGWSTPVTIGRGTNPVIGIDAAGVVTVLFSTNRRGFTTGLSAVRREPGRPWGRPKHLTNDRPAERYGPNGDEGIFGAHRADLAVSPGGDVVAVWQWGSDHRHRPYRIEAARRPNGGHWSEPRALTRRDWSSDPEIGIDQTGRATLVYHQDGSLVSRRLIPGDGWSGRIRLRGDAAVVDSDLVVTPDGDTTLMLHVYGRQDGALAVMQRPPAGPWTGTRQLSPDGVVNIAGAVAAHGNGSVTVAWIRTTGRVDAVTWTDGTWSPPFQVTGAAQNRAPQLAGSSTGDLVVWWQNESLGIRARVRDAAGSWTSRFGMWPDARYYGSSAAAVYPDGDVLSVVHRAHRRDDDIRVRRVRVD</sequence>